<sequence>MEFPTGGPVARDMKGNLNKKFHPTDLNDAFQAIKNSGSFAGWDALPTTPPARFLFEGIGEIGLPLHDG</sequence>
<evidence type="ECO:0000313" key="2">
    <source>
        <dbReference type="Proteomes" id="UP001164743"/>
    </source>
</evidence>
<gene>
    <name evidence="1" type="ORF">PtA15_9A27</name>
</gene>
<dbReference type="EMBL" id="CP110429">
    <property type="protein sequence ID" value="WAQ87903.1"/>
    <property type="molecule type" value="Genomic_DNA"/>
</dbReference>
<keyword evidence="2" id="KW-1185">Reference proteome</keyword>
<reference evidence="1" key="1">
    <citation type="submission" date="2022-10" db="EMBL/GenBank/DDBJ databases">
        <title>Puccinia triticina Genome sequencing and assembly.</title>
        <authorList>
            <person name="Li C."/>
        </authorList>
    </citation>
    <scope>NUCLEOTIDE SEQUENCE</scope>
    <source>
        <strain evidence="1">Pt15</strain>
    </source>
</reference>
<dbReference type="GeneID" id="77813356"/>
<protein>
    <submittedName>
        <fullName evidence="1">Uncharacterized protein</fullName>
    </submittedName>
</protein>
<accession>A0ABY7CSJ9</accession>
<dbReference type="RefSeq" id="XP_053023458.1">
    <property type="nucleotide sequence ID" value="XM_053172472.1"/>
</dbReference>
<proteinExistence type="predicted"/>
<dbReference type="Proteomes" id="UP001164743">
    <property type="component" value="Chromosome 9A"/>
</dbReference>
<name>A0ABY7CSJ9_9BASI</name>
<evidence type="ECO:0000313" key="1">
    <source>
        <dbReference type="EMBL" id="WAQ87903.1"/>
    </source>
</evidence>
<organism evidence="1 2">
    <name type="scientific">Puccinia triticina</name>
    <dbReference type="NCBI Taxonomy" id="208348"/>
    <lineage>
        <taxon>Eukaryota</taxon>
        <taxon>Fungi</taxon>
        <taxon>Dikarya</taxon>
        <taxon>Basidiomycota</taxon>
        <taxon>Pucciniomycotina</taxon>
        <taxon>Pucciniomycetes</taxon>
        <taxon>Pucciniales</taxon>
        <taxon>Pucciniaceae</taxon>
        <taxon>Puccinia</taxon>
    </lineage>
</organism>